<comment type="caution">
    <text evidence="3">The sequence shown here is derived from an EMBL/GenBank/DDBJ whole genome shotgun (WGS) entry which is preliminary data.</text>
</comment>
<feature type="domain" description="Gfo/Idh/MocA-like oxidoreductase N-terminal" evidence="1">
    <location>
        <begin position="1"/>
        <end position="118"/>
    </location>
</feature>
<dbReference type="RefSeq" id="WP_183540778.1">
    <property type="nucleotide sequence ID" value="NZ_JACHHV010000031.1"/>
</dbReference>
<protein>
    <submittedName>
        <fullName evidence="3">Virulence factor</fullName>
    </submittedName>
</protein>
<reference evidence="3 4" key="1">
    <citation type="submission" date="2020-08" db="EMBL/GenBank/DDBJ databases">
        <title>Genomic Encyclopedia of Type Strains, Phase IV (KMG-IV): sequencing the most valuable type-strain genomes for metagenomic binning, comparative biology and taxonomic classification.</title>
        <authorList>
            <person name="Goeker M."/>
        </authorList>
    </citation>
    <scope>NUCLEOTIDE SEQUENCE [LARGE SCALE GENOMIC DNA]</scope>
    <source>
        <strain evidence="3 4">DSM 14925</strain>
    </source>
</reference>
<dbReference type="Proteomes" id="UP000562464">
    <property type="component" value="Unassembled WGS sequence"/>
</dbReference>
<accession>A0A841C703</accession>
<dbReference type="InterPro" id="IPR036291">
    <property type="entry name" value="NAD(P)-bd_dom_sf"/>
</dbReference>
<evidence type="ECO:0000313" key="3">
    <source>
        <dbReference type="EMBL" id="MBB5888583.1"/>
    </source>
</evidence>
<sequence length="298" mass="33196">MKIGIIGASGGIAAKAYLPVYAGLQTEHEFTIYSRDLAKAEIVRAKYNFAKTTNILANLDLSDLVFIHAITSAHFKLAKHFLEKGIPVVMDKPISEDFGEVQELYHIAEDKNVLFMIAFNRRFAPMNVKLKEVASKNFVKVTKNLSNQTGDVKFQLYDIFIHPLDTMIYLLDDEIKSWTYQLTTEDNKLSRILVTVRTETATGLAAMNLSAGVYEEIFEVESSSGTYRLKELTMLEEGHGGSHTVTLPNGWASATYNRGFDGIVNSAIASVAGQVLDLKQDNILISHQIVSEILEKEL</sequence>
<dbReference type="InterPro" id="IPR048477">
    <property type="entry name" value="YceM-like_C"/>
</dbReference>
<keyword evidence="4" id="KW-1185">Reference proteome</keyword>
<dbReference type="Gene3D" id="3.30.360.10">
    <property type="entry name" value="Dihydrodipicolinate Reductase, domain 2"/>
    <property type="match status" value="1"/>
</dbReference>
<dbReference type="SUPFAM" id="SSF55347">
    <property type="entry name" value="Glyceraldehyde-3-phosphate dehydrogenase-like, C-terminal domain"/>
    <property type="match status" value="1"/>
</dbReference>
<evidence type="ECO:0000313" key="4">
    <source>
        <dbReference type="Proteomes" id="UP000562464"/>
    </source>
</evidence>
<dbReference type="PANTHER" id="PTHR43708:SF4">
    <property type="entry name" value="OXIDOREDUCTASE YCEM-RELATED"/>
    <property type="match status" value="1"/>
</dbReference>
<dbReference type="AlphaFoldDB" id="A0A841C703"/>
<feature type="domain" description="YceM-like C-terminal" evidence="2">
    <location>
        <begin position="125"/>
        <end position="237"/>
    </location>
</feature>
<proteinExistence type="predicted"/>
<gene>
    <name evidence="3" type="ORF">HNQ37_001484</name>
</gene>
<dbReference type="InterPro" id="IPR051317">
    <property type="entry name" value="Gfo/Idh/MocA_oxidoreduct"/>
</dbReference>
<dbReference type="GO" id="GO:0000166">
    <property type="term" value="F:nucleotide binding"/>
    <property type="evidence" value="ECO:0007669"/>
    <property type="project" value="InterPro"/>
</dbReference>
<name>A0A841C703_9LACT</name>
<dbReference type="PANTHER" id="PTHR43708">
    <property type="entry name" value="CONSERVED EXPRESSED OXIDOREDUCTASE (EUROFUNG)"/>
    <property type="match status" value="1"/>
</dbReference>
<dbReference type="Pfam" id="PF21378">
    <property type="entry name" value="YceM-like_C"/>
    <property type="match status" value="1"/>
</dbReference>
<evidence type="ECO:0000259" key="1">
    <source>
        <dbReference type="Pfam" id="PF01408"/>
    </source>
</evidence>
<organism evidence="3 4">
    <name type="scientific">Lactovum miscens</name>
    <dbReference type="NCBI Taxonomy" id="190387"/>
    <lineage>
        <taxon>Bacteria</taxon>
        <taxon>Bacillati</taxon>
        <taxon>Bacillota</taxon>
        <taxon>Bacilli</taxon>
        <taxon>Lactobacillales</taxon>
        <taxon>Streptococcaceae</taxon>
        <taxon>Lactovum</taxon>
    </lineage>
</organism>
<evidence type="ECO:0000259" key="2">
    <source>
        <dbReference type="Pfam" id="PF21378"/>
    </source>
</evidence>
<dbReference type="InterPro" id="IPR000683">
    <property type="entry name" value="Gfo/Idh/MocA-like_OxRdtase_N"/>
</dbReference>
<dbReference type="Gene3D" id="3.40.50.720">
    <property type="entry name" value="NAD(P)-binding Rossmann-like Domain"/>
    <property type="match status" value="1"/>
</dbReference>
<dbReference type="EMBL" id="JACHHV010000031">
    <property type="protein sequence ID" value="MBB5888583.1"/>
    <property type="molecule type" value="Genomic_DNA"/>
</dbReference>
<dbReference type="Pfam" id="PF01408">
    <property type="entry name" value="GFO_IDH_MocA"/>
    <property type="match status" value="1"/>
</dbReference>
<dbReference type="SUPFAM" id="SSF51735">
    <property type="entry name" value="NAD(P)-binding Rossmann-fold domains"/>
    <property type="match status" value="1"/>
</dbReference>